<comment type="similarity">
    <text evidence="1 5">Belongs to the MreC family.</text>
</comment>
<dbReference type="Gene3D" id="2.40.10.350">
    <property type="entry name" value="Rod shape-determining protein MreC, domain 2"/>
    <property type="match status" value="1"/>
</dbReference>
<gene>
    <name evidence="9" type="ORF">CGS46_13830</name>
</gene>
<dbReference type="InterPro" id="IPR007221">
    <property type="entry name" value="MreC"/>
</dbReference>
<dbReference type="AlphaFoldDB" id="A0A2A6Z8A7"/>
<evidence type="ECO:0000256" key="6">
    <source>
        <dbReference type="SAM" id="Coils"/>
    </source>
</evidence>
<dbReference type="EMBL" id="NMTQ01000037">
    <property type="protein sequence ID" value="PDX57591.1"/>
    <property type="molecule type" value="Genomic_DNA"/>
</dbReference>
<evidence type="ECO:0000256" key="1">
    <source>
        <dbReference type="ARBA" id="ARBA00009369"/>
    </source>
</evidence>
<feature type="domain" description="Rod shape-determining protein MreC beta-barrel core" evidence="8">
    <location>
        <begin position="149"/>
        <end position="299"/>
    </location>
</feature>
<keyword evidence="3 5" id="KW-0133">Cell shape</keyword>
<dbReference type="InterPro" id="IPR042177">
    <property type="entry name" value="Cell/Rod_1"/>
</dbReference>
<evidence type="ECO:0000256" key="2">
    <source>
        <dbReference type="ARBA" id="ARBA00013855"/>
    </source>
</evidence>
<organism evidence="9 10">
    <name type="scientific">Faecalibacterium langellae</name>
    <dbReference type="NCBI Taxonomy" id="3435293"/>
    <lineage>
        <taxon>Bacteria</taxon>
        <taxon>Bacillati</taxon>
        <taxon>Bacillota</taxon>
        <taxon>Clostridia</taxon>
        <taxon>Eubacteriales</taxon>
        <taxon>Oscillospiraceae</taxon>
        <taxon>Faecalibacterium</taxon>
    </lineage>
</organism>
<accession>A0A2A6Z8A7</accession>
<sequence>MSLARMAGLSALFLWHGIHPKQEGTPLKDFFDTWKFKILVAVAVFLVGIMAYAGANGRLTAAPQELLGVVLMPLQKVTSALSGGIGSVWEKYTSIDEVMEQNEQLEAENAELRQQIVDYDRIKAENEAYKALARIQDSNTEASYISAFVIGRDPLDEFGGFTLDCGTVNGAAVNDAVISDKGYLIGMVVEADTTSCKVMTILHPSFSAAGVVSRTRENGIINGNTDYAGDGLCVLTNLERATETKMGDQVITTGLGGVFPPDLLVGTVQKVEPEVSGKSSIAVVRPGADPRTVKHVFVITDY</sequence>
<dbReference type="Pfam" id="PF04085">
    <property type="entry name" value="MreC"/>
    <property type="match status" value="1"/>
</dbReference>
<feature type="transmembrane region" description="Helical" evidence="7">
    <location>
        <begin position="36"/>
        <end position="55"/>
    </location>
</feature>
<evidence type="ECO:0000313" key="9">
    <source>
        <dbReference type="EMBL" id="PDX57591.1"/>
    </source>
</evidence>
<proteinExistence type="inferred from homology"/>
<dbReference type="GO" id="GO:0008360">
    <property type="term" value="P:regulation of cell shape"/>
    <property type="evidence" value="ECO:0007669"/>
    <property type="project" value="UniProtKB-KW"/>
</dbReference>
<evidence type="ECO:0000256" key="4">
    <source>
        <dbReference type="ARBA" id="ARBA00032089"/>
    </source>
</evidence>
<keyword evidence="7" id="KW-0812">Transmembrane</keyword>
<name>A0A2A6Z8A7_9FIRM</name>
<comment type="function">
    <text evidence="5">Involved in formation and maintenance of cell shape.</text>
</comment>
<keyword evidence="6" id="KW-0175">Coiled coil</keyword>
<evidence type="ECO:0000256" key="3">
    <source>
        <dbReference type="ARBA" id="ARBA00022960"/>
    </source>
</evidence>
<dbReference type="Gene3D" id="2.40.10.340">
    <property type="entry name" value="Rod shape-determining protein MreC, domain 1"/>
    <property type="match status" value="1"/>
</dbReference>
<dbReference type="PANTHER" id="PTHR34138">
    <property type="entry name" value="CELL SHAPE-DETERMINING PROTEIN MREC"/>
    <property type="match status" value="1"/>
</dbReference>
<evidence type="ECO:0000256" key="7">
    <source>
        <dbReference type="SAM" id="Phobius"/>
    </source>
</evidence>
<dbReference type="PANTHER" id="PTHR34138:SF1">
    <property type="entry name" value="CELL SHAPE-DETERMINING PROTEIN MREC"/>
    <property type="match status" value="1"/>
</dbReference>
<evidence type="ECO:0000259" key="8">
    <source>
        <dbReference type="Pfam" id="PF04085"/>
    </source>
</evidence>
<dbReference type="InterPro" id="IPR042175">
    <property type="entry name" value="Cell/Rod_MreC_2"/>
</dbReference>
<feature type="coiled-coil region" evidence="6">
    <location>
        <begin position="95"/>
        <end position="125"/>
    </location>
</feature>
<reference evidence="9 10" key="1">
    <citation type="journal article" date="2017" name="Front. Microbiol.">
        <title>New Insights into the Diversity of the Genus Faecalibacterium.</title>
        <authorList>
            <person name="Benevides L."/>
            <person name="Burman S."/>
            <person name="Martin R."/>
            <person name="Robert V."/>
            <person name="Thomas M."/>
            <person name="Miquel S."/>
            <person name="Chain F."/>
            <person name="Sokol H."/>
            <person name="Bermudez-Humaran L.G."/>
            <person name="Morrison M."/>
            <person name="Langella P."/>
            <person name="Azevedo V.A."/>
            <person name="Chatel J.M."/>
            <person name="Soares S."/>
        </authorList>
    </citation>
    <scope>NUCLEOTIDE SEQUENCE [LARGE SCALE GENOMIC DNA]</scope>
    <source>
        <strain evidence="10">CNCM I-4540</strain>
    </source>
</reference>
<keyword evidence="7" id="KW-1133">Transmembrane helix</keyword>
<protein>
    <recommendedName>
        <fullName evidence="2 5">Cell shape-determining protein MreC</fullName>
    </recommendedName>
    <alternativeName>
        <fullName evidence="4 5">Cell shape protein MreC</fullName>
    </alternativeName>
</protein>
<evidence type="ECO:0000256" key="5">
    <source>
        <dbReference type="PIRNR" id="PIRNR038471"/>
    </source>
</evidence>
<evidence type="ECO:0000313" key="10">
    <source>
        <dbReference type="Proteomes" id="UP000220752"/>
    </source>
</evidence>
<dbReference type="Proteomes" id="UP000220752">
    <property type="component" value="Unassembled WGS sequence"/>
</dbReference>
<keyword evidence="7" id="KW-0472">Membrane</keyword>
<keyword evidence="10" id="KW-1185">Reference proteome</keyword>
<comment type="caution">
    <text evidence="9">The sequence shown here is derived from an EMBL/GenBank/DDBJ whole genome shotgun (WGS) entry which is preliminary data.</text>
</comment>
<dbReference type="InterPro" id="IPR055342">
    <property type="entry name" value="MreC_beta-barrel_core"/>
</dbReference>
<dbReference type="PIRSF" id="PIRSF038471">
    <property type="entry name" value="MreC"/>
    <property type="match status" value="1"/>
</dbReference>
<dbReference type="GO" id="GO:0005886">
    <property type="term" value="C:plasma membrane"/>
    <property type="evidence" value="ECO:0007669"/>
    <property type="project" value="TreeGrafter"/>
</dbReference>